<dbReference type="EMBL" id="CAXKWB010091736">
    <property type="protein sequence ID" value="CAL4216435.1"/>
    <property type="molecule type" value="Genomic_DNA"/>
</dbReference>
<dbReference type="InterPro" id="IPR016186">
    <property type="entry name" value="C-type_lectin-like/link_sf"/>
</dbReference>
<dbReference type="Pfam" id="PF00059">
    <property type="entry name" value="Lectin_C"/>
    <property type="match status" value="1"/>
</dbReference>
<feature type="non-terminal residue" evidence="2">
    <location>
        <position position="1"/>
    </location>
</feature>
<dbReference type="Proteomes" id="UP001497623">
    <property type="component" value="Unassembled WGS sequence"/>
</dbReference>
<name>A0AAV2SR72_MEGNR</name>
<accession>A0AAV2SR72</accession>
<dbReference type="Gene3D" id="3.10.100.10">
    <property type="entry name" value="Mannose-Binding Protein A, subunit A"/>
    <property type="match status" value="1"/>
</dbReference>
<comment type="caution">
    <text evidence="2">The sequence shown here is derived from an EMBL/GenBank/DDBJ whole genome shotgun (WGS) entry which is preliminary data.</text>
</comment>
<dbReference type="CDD" id="cd00037">
    <property type="entry name" value="CLECT"/>
    <property type="match status" value="1"/>
</dbReference>
<keyword evidence="3" id="KW-1185">Reference proteome</keyword>
<reference evidence="2 3" key="1">
    <citation type="submission" date="2024-05" db="EMBL/GenBank/DDBJ databases">
        <authorList>
            <person name="Wallberg A."/>
        </authorList>
    </citation>
    <scope>NUCLEOTIDE SEQUENCE [LARGE SCALE GENOMIC DNA]</scope>
</reference>
<feature type="domain" description="C-type lectin" evidence="1">
    <location>
        <begin position="1"/>
        <end position="69"/>
    </location>
</feature>
<evidence type="ECO:0000259" key="1">
    <source>
        <dbReference type="PROSITE" id="PS50041"/>
    </source>
</evidence>
<organism evidence="2 3">
    <name type="scientific">Meganyctiphanes norvegica</name>
    <name type="common">Northern krill</name>
    <name type="synonym">Thysanopoda norvegica</name>
    <dbReference type="NCBI Taxonomy" id="48144"/>
    <lineage>
        <taxon>Eukaryota</taxon>
        <taxon>Metazoa</taxon>
        <taxon>Ecdysozoa</taxon>
        <taxon>Arthropoda</taxon>
        <taxon>Crustacea</taxon>
        <taxon>Multicrustacea</taxon>
        <taxon>Malacostraca</taxon>
        <taxon>Eumalacostraca</taxon>
        <taxon>Eucarida</taxon>
        <taxon>Euphausiacea</taxon>
        <taxon>Euphausiidae</taxon>
        <taxon>Meganyctiphanes</taxon>
    </lineage>
</organism>
<dbReference type="InterPro" id="IPR016187">
    <property type="entry name" value="CTDL_fold"/>
</dbReference>
<evidence type="ECO:0000313" key="3">
    <source>
        <dbReference type="Proteomes" id="UP001497623"/>
    </source>
</evidence>
<dbReference type="SUPFAM" id="SSF56436">
    <property type="entry name" value="C-type lectin-like"/>
    <property type="match status" value="1"/>
</dbReference>
<proteinExistence type="predicted"/>
<gene>
    <name evidence="2" type="ORF">MNOR_LOCUS38755</name>
</gene>
<evidence type="ECO:0000313" key="2">
    <source>
        <dbReference type="EMBL" id="CAL4216435.1"/>
    </source>
</evidence>
<dbReference type="InterPro" id="IPR001304">
    <property type="entry name" value="C-type_lectin-like"/>
</dbReference>
<protein>
    <recommendedName>
        <fullName evidence="1">C-type lectin domain-containing protein</fullName>
    </recommendedName>
</protein>
<sequence>TLRFWVGGHNLNTTAYRWLNGNEVTEGWVDEQPDSNESGQCLLISYEGENKTSGLSVCSCNSVHGFICQLSKTPTSTTSTITGPPTADTSHGWCHSYPMLKFLIYIRL</sequence>
<dbReference type="PROSITE" id="PS50041">
    <property type="entry name" value="C_TYPE_LECTIN_2"/>
    <property type="match status" value="1"/>
</dbReference>
<dbReference type="AlphaFoldDB" id="A0AAV2SR72"/>